<dbReference type="EMBL" id="VWAK01000004">
    <property type="protein sequence ID" value="KAA5232005.1"/>
    <property type="molecule type" value="Genomic_DNA"/>
</dbReference>
<dbReference type="SUPFAM" id="SSF53756">
    <property type="entry name" value="UDP-Glycosyltransferase/glycogen phosphorylase"/>
    <property type="match status" value="1"/>
</dbReference>
<protein>
    <submittedName>
        <fullName evidence="4">Glycosyltransferase family 4 protein</fullName>
    </submittedName>
</protein>
<dbReference type="GO" id="GO:0009103">
    <property type="term" value="P:lipopolysaccharide biosynthetic process"/>
    <property type="evidence" value="ECO:0007669"/>
    <property type="project" value="TreeGrafter"/>
</dbReference>
<gene>
    <name evidence="5" type="ORF">F2Z09_05395</name>
    <name evidence="4" type="ORF">F2Z22_04265</name>
</gene>
<reference evidence="6 7" key="1">
    <citation type="journal article" date="2019" name="Nat. Med.">
        <title>A library of human gut bacterial isolates paired with longitudinal multiomics data enables mechanistic microbiome research.</title>
        <authorList>
            <person name="Poyet M."/>
            <person name="Groussin M."/>
            <person name="Gibbons S.M."/>
            <person name="Avila-Pacheco J."/>
            <person name="Jiang X."/>
            <person name="Kearney S.M."/>
            <person name="Perrotta A.R."/>
            <person name="Berdy B."/>
            <person name="Zhao S."/>
            <person name="Lieberman T.D."/>
            <person name="Swanson P.K."/>
            <person name="Smith M."/>
            <person name="Roesemann S."/>
            <person name="Alexander J.E."/>
            <person name="Rich S.A."/>
            <person name="Livny J."/>
            <person name="Vlamakis H."/>
            <person name="Clish C."/>
            <person name="Bullock K."/>
            <person name="Deik A."/>
            <person name="Scott J."/>
            <person name="Pierce K.A."/>
            <person name="Xavier R.J."/>
            <person name="Alm E.J."/>
        </authorList>
    </citation>
    <scope>NUCLEOTIDE SEQUENCE [LARGE SCALE GENOMIC DNA]</scope>
    <source>
        <strain evidence="5 7">BIOML-A2</strain>
        <strain evidence="4 6">BIOML-A6</strain>
    </source>
</reference>
<dbReference type="AlphaFoldDB" id="A0A7J4YSJ5"/>
<dbReference type="GeneID" id="92988490"/>
<evidence type="ECO:0000313" key="4">
    <source>
        <dbReference type="EMBL" id="KAA5232005.1"/>
    </source>
</evidence>
<proteinExistence type="predicted"/>
<evidence type="ECO:0000256" key="1">
    <source>
        <dbReference type="ARBA" id="ARBA00022679"/>
    </source>
</evidence>
<dbReference type="InterPro" id="IPR001296">
    <property type="entry name" value="Glyco_trans_1"/>
</dbReference>
<keyword evidence="1 4" id="KW-0808">Transferase</keyword>
<dbReference type="Pfam" id="PF13439">
    <property type="entry name" value="Glyco_transf_4"/>
    <property type="match status" value="1"/>
</dbReference>
<dbReference type="CDD" id="cd03809">
    <property type="entry name" value="GT4_MtfB-like"/>
    <property type="match status" value="1"/>
</dbReference>
<evidence type="ECO:0000313" key="6">
    <source>
        <dbReference type="Proteomes" id="UP000421791"/>
    </source>
</evidence>
<dbReference type="RefSeq" id="WP_007753106.1">
    <property type="nucleotide sequence ID" value="NZ_JAPFDV010000208.1"/>
</dbReference>
<dbReference type="Pfam" id="PF00534">
    <property type="entry name" value="Glycos_transf_1"/>
    <property type="match status" value="1"/>
</dbReference>
<evidence type="ECO:0000259" key="3">
    <source>
        <dbReference type="Pfam" id="PF13439"/>
    </source>
</evidence>
<feature type="domain" description="Glycosyl transferase family 1" evidence="2">
    <location>
        <begin position="194"/>
        <end position="336"/>
    </location>
</feature>
<evidence type="ECO:0000313" key="7">
    <source>
        <dbReference type="Proteomes" id="UP000440198"/>
    </source>
</evidence>
<dbReference type="PANTHER" id="PTHR46401">
    <property type="entry name" value="GLYCOSYLTRANSFERASE WBBK-RELATED"/>
    <property type="match status" value="1"/>
</dbReference>
<sequence>MKKKKLLIDVNSIVPYYVSGKVNGIGRTTLELLQALADIDNLPFEIELYSQNMKGIGGRNTGLPFSYSHLYLPYREKWNKILSKFPIREWFTGYDIMHIPHNFEYVHRPEKCIVTIHDAMFFSYPEDFLGHGYARKHYPLLAQKSKAVITCSENSKKEIVEYMHVDENKVYVCPWGVDHQLFRPRTNISNKYTQNRPFFLSVSCDIGRKNTISVLRAYEIFLKHHPEHDLILVWRNPPMDIVERFSKDEMKNKIHFISDIENKELGELYSSASATFFPSKYEGFGLPILESMASGTPVITCRNSSLSEVGGEAAIYVSPEDIQSMSEWMERFENKSIDILSLKELSTAQASNFTWEICANKTLEVYKQCLEL</sequence>
<dbReference type="PANTHER" id="PTHR46401:SF2">
    <property type="entry name" value="GLYCOSYLTRANSFERASE WBBK-RELATED"/>
    <property type="match status" value="1"/>
</dbReference>
<dbReference type="InterPro" id="IPR028098">
    <property type="entry name" value="Glyco_trans_4-like_N"/>
</dbReference>
<dbReference type="Proteomes" id="UP000421791">
    <property type="component" value="Unassembled WGS sequence"/>
</dbReference>
<feature type="domain" description="Glycosyltransferase subfamily 4-like N-terminal" evidence="3">
    <location>
        <begin position="22"/>
        <end position="180"/>
    </location>
</feature>
<keyword evidence="7" id="KW-1185">Reference proteome</keyword>
<dbReference type="Proteomes" id="UP000440198">
    <property type="component" value="Unassembled WGS sequence"/>
</dbReference>
<accession>A0A7J4YSJ5</accession>
<evidence type="ECO:0000259" key="2">
    <source>
        <dbReference type="Pfam" id="PF00534"/>
    </source>
</evidence>
<name>A0A7J4YSJ5_9BACE</name>
<evidence type="ECO:0000313" key="5">
    <source>
        <dbReference type="EMBL" id="KAA5258977.1"/>
    </source>
</evidence>
<dbReference type="EMBL" id="VWAG01000006">
    <property type="protein sequence ID" value="KAA5258977.1"/>
    <property type="molecule type" value="Genomic_DNA"/>
</dbReference>
<dbReference type="Gene3D" id="3.40.50.2000">
    <property type="entry name" value="Glycogen Phosphorylase B"/>
    <property type="match status" value="2"/>
</dbReference>
<comment type="caution">
    <text evidence="4">The sequence shown here is derived from an EMBL/GenBank/DDBJ whole genome shotgun (WGS) entry which is preliminary data.</text>
</comment>
<dbReference type="GO" id="GO:0016757">
    <property type="term" value="F:glycosyltransferase activity"/>
    <property type="evidence" value="ECO:0007669"/>
    <property type="project" value="InterPro"/>
</dbReference>
<organism evidence="4 6">
    <name type="scientific">Bacteroides finegoldii</name>
    <dbReference type="NCBI Taxonomy" id="338188"/>
    <lineage>
        <taxon>Bacteria</taxon>
        <taxon>Pseudomonadati</taxon>
        <taxon>Bacteroidota</taxon>
        <taxon>Bacteroidia</taxon>
        <taxon>Bacteroidales</taxon>
        <taxon>Bacteroidaceae</taxon>
        <taxon>Bacteroides</taxon>
    </lineage>
</organism>